<gene>
    <name evidence="2" type="ORF">FISHEDRAFT_75342</name>
</gene>
<feature type="region of interest" description="Disordered" evidence="1">
    <location>
        <begin position="1"/>
        <end position="71"/>
    </location>
</feature>
<accession>A0A0D7A9W4</accession>
<feature type="region of interest" description="Disordered" evidence="1">
    <location>
        <begin position="83"/>
        <end position="135"/>
    </location>
</feature>
<dbReference type="EMBL" id="KN882024">
    <property type="protein sequence ID" value="KIY46731.1"/>
    <property type="molecule type" value="Genomic_DNA"/>
</dbReference>
<evidence type="ECO:0000256" key="1">
    <source>
        <dbReference type="SAM" id="MobiDB-lite"/>
    </source>
</evidence>
<dbReference type="AlphaFoldDB" id="A0A0D7A9W4"/>
<reference evidence="2 3" key="1">
    <citation type="journal article" date="2015" name="Fungal Genet. Biol.">
        <title>Evolution of novel wood decay mechanisms in Agaricales revealed by the genome sequences of Fistulina hepatica and Cylindrobasidium torrendii.</title>
        <authorList>
            <person name="Floudas D."/>
            <person name="Held B.W."/>
            <person name="Riley R."/>
            <person name="Nagy L.G."/>
            <person name="Koehler G."/>
            <person name="Ransdell A.S."/>
            <person name="Younus H."/>
            <person name="Chow J."/>
            <person name="Chiniquy J."/>
            <person name="Lipzen A."/>
            <person name="Tritt A."/>
            <person name="Sun H."/>
            <person name="Haridas S."/>
            <person name="LaButti K."/>
            <person name="Ohm R.A."/>
            <person name="Kues U."/>
            <person name="Blanchette R.A."/>
            <person name="Grigoriev I.V."/>
            <person name="Minto R.E."/>
            <person name="Hibbett D.S."/>
        </authorList>
    </citation>
    <scope>NUCLEOTIDE SEQUENCE [LARGE SCALE GENOMIC DNA]</scope>
    <source>
        <strain evidence="2 3">ATCC 64428</strain>
    </source>
</reference>
<organism evidence="2 3">
    <name type="scientific">Fistulina hepatica ATCC 64428</name>
    <dbReference type="NCBI Taxonomy" id="1128425"/>
    <lineage>
        <taxon>Eukaryota</taxon>
        <taxon>Fungi</taxon>
        <taxon>Dikarya</taxon>
        <taxon>Basidiomycota</taxon>
        <taxon>Agaricomycotina</taxon>
        <taxon>Agaricomycetes</taxon>
        <taxon>Agaricomycetidae</taxon>
        <taxon>Agaricales</taxon>
        <taxon>Fistulinaceae</taxon>
        <taxon>Fistulina</taxon>
    </lineage>
</organism>
<evidence type="ECO:0000313" key="2">
    <source>
        <dbReference type="EMBL" id="KIY46731.1"/>
    </source>
</evidence>
<dbReference type="OrthoDB" id="3361009at2759"/>
<sequence>MSLPNLAANRPSVENDDASRHTGPQQATGQGEKVGGMPTDDAPATKINTSPQQGFTQPGDGGDGTGSFGENVQVVQVPLQPQKVPFKDQVPPAPSQHAHSLLPQKTRGTVLRKPTLKDEGEKILRGEQSAFPDRH</sequence>
<name>A0A0D7A9W4_9AGAR</name>
<dbReference type="Proteomes" id="UP000054144">
    <property type="component" value="Unassembled WGS sequence"/>
</dbReference>
<proteinExistence type="predicted"/>
<keyword evidence="3" id="KW-1185">Reference proteome</keyword>
<evidence type="ECO:0000313" key="3">
    <source>
        <dbReference type="Proteomes" id="UP000054144"/>
    </source>
</evidence>
<protein>
    <submittedName>
        <fullName evidence="2">Uncharacterized protein</fullName>
    </submittedName>
</protein>
<feature type="compositionally biased region" description="Basic and acidic residues" evidence="1">
    <location>
        <begin position="115"/>
        <end position="125"/>
    </location>
</feature>